<dbReference type="InterPro" id="IPR015854">
    <property type="entry name" value="ABC_transpr_LolD-like"/>
</dbReference>
<dbReference type="InterPro" id="IPR003439">
    <property type="entry name" value="ABC_transporter-like_ATP-bd"/>
</dbReference>
<evidence type="ECO:0000256" key="2">
    <source>
        <dbReference type="ARBA" id="ARBA00022741"/>
    </source>
</evidence>
<dbReference type="SMART" id="SM00382">
    <property type="entry name" value="AAA"/>
    <property type="match status" value="1"/>
</dbReference>
<keyword evidence="2" id="KW-0547">Nucleotide-binding</keyword>
<dbReference type="InterPro" id="IPR017911">
    <property type="entry name" value="MacB-like_ATP-bd"/>
</dbReference>
<dbReference type="GO" id="GO:0022857">
    <property type="term" value="F:transmembrane transporter activity"/>
    <property type="evidence" value="ECO:0007669"/>
    <property type="project" value="UniProtKB-ARBA"/>
</dbReference>
<dbReference type="GO" id="GO:0098796">
    <property type="term" value="C:membrane protein complex"/>
    <property type="evidence" value="ECO:0007669"/>
    <property type="project" value="UniProtKB-ARBA"/>
</dbReference>
<proteinExistence type="predicted"/>
<dbReference type="FunFam" id="3.40.50.300:FF:000032">
    <property type="entry name" value="Export ABC transporter ATP-binding protein"/>
    <property type="match status" value="1"/>
</dbReference>
<organism evidence="6 7">
    <name type="scientific">Streptomyces indicus</name>
    <dbReference type="NCBI Taxonomy" id="417292"/>
    <lineage>
        <taxon>Bacteria</taxon>
        <taxon>Bacillati</taxon>
        <taxon>Actinomycetota</taxon>
        <taxon>Actinomycetes</taxon>
        <taxon>Kitasatosporales</taxon>
        <taxon>Streptomycetaceae</taxon>
        <taxon>Streptomyces</taxon>
    </lineage>
</organism>
<dbReference type="CDD" id="cd03255">
    <property type="entry name" value="ABC_MJ0796_LolCDE_FtsE"/>
    <property type="match status" value="1"/>
</dbReference>
<dbReference type="Proteomes" id="UP000199155">
    <property type="component" value="Unassembled WGS sequence"/>
</dbReference>
<reference evidence="6 7" key="1">
    <citation type="submission" date="2016-10" db="EMBL/GenBank/DDBJ databases">
        <authorList>
            <person name="de Groot N.N."/>
        </authorList>
    </citation>
    <scope>NUCLEOTIDE SEQUENCE [LARGE SCALE GENOMIC DNA]</scope>
    <source>
        <strain evidence="6 7">CGMCC 4.5727</strain>
    </source>
</reference>
<dbReference type="PANTHER" id="PTHR24220:SF86">
    <property type="entry name" value="ABC TRANSPORTER ABCH.1"/>
    <property type="match status" value="1"/>
</dbReference>
<dbReference type="Gene3D" id="3.40.50.300">
    <property type="entry name" value="P-loop containing nucleotide triphosphate hydrolases"/>
    <property type="match status" value="1"/>
</dbReference>
<dbReference type="GO" id="GO:0005886">
    <property type="term" value="C:plasma membrane"/>
    <property type="evidence" value="ECO:0007669"/>
    <property type="project" value="TreeGrafter"/>
</dbReference>
<feature type="region of interest" description="Disordered" evidence="4">
    <location>
        <begin position="245"/>
        <end position="264"/>
    </location>
</feature>
<dbReference type="Pfam" id="PF00005">
    <property type="entry name" value="ABC_tran"/>
    <property type="match status" value="1"/>
</dbReference>
<dbReference type="PANTHER" id="PTHR24220">
    <property type="entry name" value="IMPORT ATP-BINDING PROTEIN"/>
    <property type="match status" value="1"/>
</dbReference>
<evidence type="ECO:0000313" key="7">
    <source>
        <dbReference type="Proteomes" id="UP000199155"/>
    </source>
</evidence>
<feature type="domain" description="ABC transporter" evidence="5">
    <location>
        <begin position="28"/>
        <end position="263"/>
    </location>
</feature>
<evidence type="ECO:0000256" key="1">
    <source>
        <dbReference type="ARBA" id="ARBA00022448"/>
    </source>
</evidence>
<dbReference type="InterPro" id="IPR003593">
    <property type="entry name" value="AAA+_ATPase"/>
</dbReference>
<evidence type="ECO:0000259" key="5">
    <source>
        <dbReference type="PROSITE" id="PS50893"/>
    </source>
</evidence>
<evidence type="ECO:0000256" key="3">
    <source>
        <dbReference type="ARBA" id="ARBA00022840"/>
    </source>
</evidence>
<evidence type="ECO:0000256" key="4">
    <source>
        <dbReference type="SAM" id="MobiDB-lite"/>
    </source>
</evidence>
<accession>A0A1G9AWE2</accession>
<dbReference type="AlphaFoldDB" id="A0A1G9AWE2"/>
<feature type="compositionally biased region" description="Basic residues" evidence="4">
    <location>
        <begin position="1"/>
        <end position="10"/>
    </location>
</feature>
<keyword evidence="7" id="KW-1185">Reference proteome</keyword>
<dbReference type="EMBL" id="FNFF01000006">
    <property type="protein sequence ID" value="SDK31631.1"/>
    <property type="molecule type" value="Genomic_DNA"/>
</dbReference>
<dbReference type="GO" id="GO:0005524">
    <property type="term" value="F:ATP binding"/>
    <property type="evidence" value="ECO:0007669"/>
    <property type="project" value="UniProtKB-KW"/>
</dbReference>
<keyword evidence="3 6" id="KW-0067">ATP-binding</keyword>
<dbReference type="InterPro" id="IPR017871">
    <property type="entry name" value="ABC_transporter-like_CS"/>
</dbReference>
<feature type="region of interest" description="Disordered" evidence="4">
    <location>
        <begin position="1"/>
        <end position="26"/>
    </location>
</feature>
<dbReference type="InterPro" id="IPR027417">
    <property type="entry name" value="P-loop_NTPase"/>
</dbReference>
<name>A0A1G9AWE2_9ACTN</name>
<gene>
    <name evidence="6" type="ORF">SAMN05421806_106191</name>
</gene>
<evidence type="ECO:0000313" key="6">
    <source>
        <dbReference type="EMBL" id="SDK31631.1"/>
    </source>
</evidence>
<dbReference type="STRING" id="417292.SAMN05421806_106191"/>
<dbReference type="PROSITE" id="PS50893">
    <property type="entry name" value="ABC_TRANSPORTER_2"/>
    <property type="match status" value="1"/>
</dbReference>
<dbReference type="GO" id="GO:0016887">
    <property type="term" value="F:ATP hydrolysis activity"/>
    <property type="evidence" value="ECO:0007669"/>
    <property type="project" value="InterPro"/>
</dbReference>
<keyword evidence="1" id="KW-0813">Transport</keyword>
<protein>
    <submittedName>
        <fullName evidence="6">Putative ABC transport system ATP-binding protein</fullName>
    </submittedName>
</protein>
<dbReference type="PROSITE" id="PS00211">
    <property type="entry name" value="ABC_TRANSPORTER_1"/>
    <property type="match status" value="1"/>
</dbReference>
<dbReference type="SUPFAM" id="SSF52540">
    <property type="entry name" value="P-loop containing nucleoside triphosphate hydrolases"/>
    <property type="match status" value="1"/>
</dbReference>
<sequence length="264" mass="28530">MRRQRRNHRRNSLETPPGSPRGATGPVVRFESVTKTYPGRVTALDHTDLVIEHGELACVVGHSGSGKSTMLHLMGTLDRPSSGRVTVAGHAVDELSDREVSALRAQHIGFVFQQFHLAVGVRVLDTVADGLLYAGVPLKERRRRAEAALERVGLGHRLGHLPHQLSGGERQRAAVARAVVGEPALLLADEPTGNLDSASGAAVVQLLHELHAAGTTVVVITHDRDMARSFDRRVELRDGRIVADTRPPSAVAHQPPADTQELLR</sequence>